<dbReference type="WBParaSite" id="HPLM_0000894701-mRNA-1">
    <property type="protein sequence ID" value="HPLM_0000894701-mRNA-1"/>
    <property type="gene ID" value="HPLM_0000894701"/>
</dbReference>
<reference evidence="3 4" key="2">
    <citation type="submission" date="2018-11" db="EMBL/GenBank/DDBJ databases">
        <authorList>
            <consortium name="Pathogen Informatics"/>
        </authorList>
    </citation>
    <scope>NUCLEOTIDE SEQUENCE [LARGE SCALE GENOMIC DNA]</scope>
    <source>
        <strain evidence="3 4">MHpl1</strain>
    </source>
</reference>
<name>A0A0N4WE92_HAEPC</name>
<dbReference type="STRING" id="6290.A0A0N4WE92"/>
<protein>
    <submittedName>
        <fullName evidence="3 5">Uncharacterized protein</fullName>
    </submittedName>
</protein>
<evidence type="ECO:0000256" key="1">
    <source>
        <dbReference type="SAM" id="MobiDB-lite"/>
    </source>
</evidence>
<evidence type="ECO:0000256" key="2">
    <source>
        <dbReference type="SAM" id="Phobius"/>
    </source>
</evidence>
<evidence type="ECO:0000313" key="4">
    <source>
        <dbReference type="Proteomes" id="UP000268014"/>
    </source>
</evidence>
<evidence type="ECO:0000313" key="3">
    <source>
        <dbReference type="EMBL" id="VDO36202.1"/>
    </source>
</evidence>
<proteinExistence type="predicted"/>
<dbReference type="EMBL" id="UZAF01016963">
    <property type="protein sequence ID" value="VDO36202.1"/>
    <property type="molecule type" value="Genomic_DNA"/>
</dbReference>
<feature type="transmembrane region" description="Helical" evidence="2">
    <location>
        <begin position="114"/>
        <end position="133"/>
    </location>
</feature>
<keyword evidence="2" id="KW-0812">Transmembrane</keyword>
<keyword evidence="2" id="KW-0472">Membrane</keyword>
<dbReference type="AlphaFoldDB" id="A0A0N4WE92"/>
<evidence type="ECO:0000313" key="5">
    <source>
        <dbReference type="WBParaSite" id="HPLM_0000894701-mRNA-1"/>
    </source>
</evidence>
<dbReference type="OrthoDB" id="5838615at2759"/>
<gene>
    <name evidence="3" type="ORF">HPLM_LOCUS8939</name>
</gene>
<sequence length="134" mass="14758">MVRTYAYNPSTQGSFFDPVFTNSSTSSPPSQPPQRALKEAKRPGNEIGSVHQQAAPIDRCLCSFGPTQYSNAPFHSPYIDPIGSIVGLRVLYLDGKLCYVPVEPQLNYMINQQFGVSAQLFGILGSTFFSLYLN</sequence>
<organism evidence="5">
    <name type="scientific">Haemonchus placei</name>
    <name type="common">Barber's pole worm</name>
    <dbReference type="NCBI Taxonomy" id="6290"/>
    <lineage>
        <taxon>Eukaryota</taxon>
        <taxon>Metazoa</taxon>
        <taxon>Ecdysozoa</taxon>
        <taxon>Nematoda</taxon>
        <taxon>Chromadorea</taxon>
        <taxon>Rhabditida</taxon>
        <taxon>Rhabditina</taxon>
        <taxon>Rhabditomorpha</taxon>
        <taxon>Strongyloidea</taxon>
        <taxon>Trichostrongylidae</taxon>
        <taxon>Haemonchus</taxon>
    </lineage>
</organism>
<keyword evidence="4" id="KW-1185">Reference proteome</keyword>
<dbReference type="Proteomes" id="UP000268014">
    <property type="component" value="Unassembled WGS sequence"/>
</dbReference>
<reference evidence="5" key="1">
    <citation type="submission" date="2017-02" db="UniProtKB">
        <authorList>
            <consortium name="WormBaseParasite"/>
        </authorList>
    </citation>
    <scope>IDENTIFICATION</scope>
</reference>
<feature type="region of interest" description="Disordered" evidence="1">
    <location>
        <begin position="16"/>
        <end position="52"/>
    </location>
</feature>
<accession>A0A0N4WE92</accession>
<keyword evidence="2" id="KW-1133">Transmembrane helix</keyword>